<proteinExistence type="predicted"/>
<name>A0ABS1DPA2_RUBGE</name>
<evidence type="ECO:0000313" key="2">
    <source>
        <dbReference type="Proteomes" id="UP001041814"/>
    </source>
</evidence>
<gene>
    <name evidence="1" type="ORF">CKO43_00665</name>
</gene>
<evidence type="ECO:0000313" key="1">
    <source>
        <dbReference type="EMBL" id="MBK1711288.1"/>
    </source>
</evidence>
<evidence type="ECO:0008006" key="3">
    <source>
        <dbReference type="Google" id="ProtNLM"/>
    </source>
</evidence>
<dbReference type="Proteomes" id="UP001041814">
    <property type="component" value="Unassembled WGS sequence"/>
</dbReference>
<reference evidence="1" key="1">
    <citation type="submission" date="2017-08" db="EMBL/GenBank/DDBJ databases">
        <authorList>
            <person name="Imhoff J.F."/>
            <person name="Rahn T."/>
            <person name="Kuenzel S."/>
            <person name="Neulinger S.C."/>
        </authorList>
    </citation>
    <scope>NUCLEOTIDE SEQUENCE</scope>
    <source>
        <strain evidence="1">IM 151</strain>
    </source>
</reference>
<accession>A0ABS1DPA2</accession>
<comment type="caution">
    <text evidence="1">The sequence shown here is derived from an EMBL/GenBank/DDBJ whole genome shotgun (WGS) entry which is preliminary data.</text>
</comment>
<dbReference type="EMBL" id="NRRU01000001">
    <property type="protein sequence ID" value="MBK1711288.1"/>
    <property type="molecule type" value="Genomic_DNA"/>
</dbReference>
<dbReference type="RefSeq" id="WP_200377509.1">
    <property type="nucleotide sequence ID" value="NZ_NRRU01000001.1"/>
</dbReference>
<organism evidence="1 2">
    <name type="scientific">Rubrivivax gelatinosus</name>
    <name type="common">Rhodocyclus gelatinosus</name>
    <name type="synonym">Rhodopseudomonas gelatinosa</name>
    <dbReference type="NCBI Taxonomy" id="28068"/>
    <lineage>
        <taxon>Bacteria</taxon>
        <taxon>Pseudomonadati</taxon>
        <taxon>Pseudomonadota</taxon>
        <taxon>Betaproteobacteria</taxon>
        <taxon>Burkholderiales</taxon>
        <taxon>Sphaerotilaceae</taxon>
        <taxon>Rubrivivax</taxon>
    </lineage>
</organism>
<protein>
    <recommendedName>
        <fullName evidence="3">Restriction endonuclease</fullName>
    </recommendedName>
</protein>
<keyword evidence="2" id="KW-1185">Reference proteome</keyword>
<reference evidence="1" key="2">
    <citation type="journal article" date="2020" name="Microorganisms">
        <title>Osmotic Adaptation and Compatible Solute Biosynthesis of Phototrophic Bacteria as Revealed from Genome Analyses.</title>
        <authorList>
            <person name="Imhoff J.F."/>
            <person name="Rahn T."/>
            <person name="Kunzel S."/>
            <person name="Keller A."/>
            <person name="Neulinger S.C."/>
        </authorList>
    </citation>
    <scope>NUCLEOTIDE SEQUENCE</scope>
    <source>
        <strain evidence="1">IM 151</strain>
    </source>
</reference>
<sequence length="272" mass="30888">MSVKKTSPVYFYGSNVGAREGSPLGPYLQRLHREHGAHLPPVPLSAGLFQVRDLASSGRTTWRGTFAHLRDDAPHIVVDGVERRLRVGDDTRFVEKCHFMYFGRANVMAWQFVKGIGTNSRLQDYLSEVIGEAVLLPCRMNAPELDRVLRKEIKEIEFWYQRLGEPDTGAPEWSNKALRMLSSVGAGKAKFILQADRGERLAQVAKQYLMQMVQGTEFSKVKVKLTDEVDPIELFMAPVRDSLTCELIGRYPLPDDVFRGLFEAFNRHFDLT</sequence>